<dbReference type="Proteomes" id="UP000276345">
    <property type="component" value="Chromosome"/>
</dbReference>
<dbReference type="PANTHER" id="PTHR35370">
    <property type="entry name" value="CYTOPLASMIC PROTEIN-RELATED-RELATED"/>
    <property type="match status" value="1"/>
</dbReference>
<dbReference type="Pfam" id="PF05947">
    <property type="entry name" value="T6SS_TssF"/>
    <property type="match status" value="1"/>
</dbReference>
<evidence type="ECO:0000256" key="1">
    <source>
        <dbReference type="SAM" id="MobiDB-lite"/>
    </source>
</evidence>
<feature type="compositionally biased region" description="Basic and acidic residues" evidence="1">
    <location>
        <begin position="63"/>
        <end position="86"/>
    </location>
</feature>
<organism evidence="2 3">
    <name type="scientific">Salmonella enterica subsp. enterica serovar Sanjuan</name>
    <dbReference type="NCBI Taxonomy" id="1160765"/>
    <lineage>
        <taxon>Bacteria</taxon>
        <taxon>Pseudomonadati</taxon>
        <taxon>Pseudomonadota</taxon>
        <taxon>Gammaproteobacteria</taxon>
        <taxon>Enterobacterales</taxon>
        <taxon>Enterobacteriaceae</taxon>
        <taxon>Salmonella</taxon>
    </lineage>
</organism>
<protein>
    <submittedName>
        <fullName evidence="2">Type VI secretion protein</fullName>
    </submittedName>
</protein>
<accession>A0A3S4FLS9</accession>
<dbReference type="AlphaFoldDB" id="A0A3S4FLS9"/>
<dbReference type="EMBL" id="LR134142">
    <property type="protein sequence ID" value="VEA08890.1"/>
    <property type="molecule type" value="Genomic_DNA"/>
</dbReference>
<sequence length="124" mass="14618">MINLFPRTTTRIEVTHSVTEQHLVVDRTRPLDYEVFSVQEVEGLEAETTRKMIFRPLYHTRNNDEGNHGRYFSLRREPRRSSENARRYGTRTPYTGSEVFLSLVDQHEAPYPEIYAISPSRQCD</sequence>
<dbReference type="PANTHER" id="PTHR35370:SF1">
    <property type="entry name" value="TYPE VI SECRETION SYSTEM COMPONENT TSSF1"/>
    <property type="match status" value="1"/>
</dbReference>
<name>A0A3S4FLS9_SALET</name>
<dbReference type="InterPro" id="IPR010272">
    <property type="entry name" value="T6SS_TssF"/>
</dbReference>
<proteinExistence type="predicted"/>
<evidence type="ECO:0000313" key="2">
    <source>
        <dbReference type="EMBL" id="VEA08890.1"/>
    </source>
</evidence>
<feature type="region of interest" description="Disordered" evidence="1">
    <location>
        <begin position="63"/>
        <end position="92"/>
    </location>
</feature>
<gene>
    <name evidence="2" type="ORF">NCTC7406_04105</name>
</gene>
<reference evidence="2 3" key="1">
    <citation type="submission" date="2018-12" db="EMBL/GenBank/DDBJ databases">
        <authorList>
            <consortium name="Pathogen Informatics"/>
        </authorList>
    </citation>
    <scope>NUCLEOTIDE SEQUENCE [LARGE SCALE GENOMIC DNA]</scope>
    <source>
        <strain evidence="2 3">NCTC7406</strain>
    </source>
</reference>
<evidence type="ECO:0000313" key="3">
    <source>
        <dbReference type="Proteomes" id="UP000276345"/>
    </source>
</evidence>